<accession>A0A5J4KRM6</accession>
<proteinExistence type="predicted"/>
<comment type="caution">
    <text evidence="2">The sequence shown here is derived from an EMBL/GenBank/DDBJ whole genome shotgun (WGS) entry which is preliminary data.</text>
</comment>
<dbReference type="InterPro" id="IPR025248">
    <property type="entry name" value="DUF4007"/>
</dbReference>
<sequence length="277" mass="32520">MGKTMGFFQNFSLDLQRLSSALNYVQNNPQTSHEDLARSMSVNRPVAEGFSAWLRHTGLVKIITRQDSQPTKIYQLTDFGQLVCQYDSTLSDLGTQWILHYYLSVKQEETSEAWYMLFNYFLPHCFDFTSDKFQMYFEDKVGVEAKNRSALKKDPIAALSTYVRPDALAKLNILEKHDKTYQISRPDYPSSLIIGYMLFDWWQHRYNFSNTLRFSQLCEDDESIGRLCLADRNQIRRFVIDLTRLGYVSFSDTQHEPVNRLQQIPASSLLERYYQQQ</sequence>
<evidence type="ECO:0000313" key="2">
    <source>
        <dbReference type="EMBL" id="GER89762.1"/>
    </source>
</evidence>
<evidence type="ECO:0000313" key="3">
    <source>
        <dbReference type="Proteomes" id="UP000326912"/>
    </source>
</evidence>
<dbReference type="SUPFAM" id="SSF46785">
    <property type="entry name" value="Winged helix' DNA-binding domain"/>
    <property type="match status" value="1"/>
</dbReference>
<gene>
    <name evidence="2" type="ORF">KDW_39240</name>
</gene>
<dbReference type="RefSeq" id="WP_151757609.1">
    <property type="nucleotide sequence ID" value="NZ_BKZW01000002.1"/>
</dbReference>
<feature type="domain" description="DUF4007" evidence="1">
    <location>
        <begin position="18"/>
        <end position="257"/>
    </location>
</feature>
<dbReference type="EMBL" id="BKZW01000002">
    <property type="protein sequence ID" value="GER89762.1"/>
    <property type="molecule type" value="Genomic_DNA"/>
</dbReference>
<dbReference type="Proteomes" id="UP000326912">
    <property type="component" value="Unassembled WGS sequence"/>
</dbReference>
<reference evidence="2 3" key="1">
    <citation type="submission" date="2019-10" db="EMBL/GenBank/DDBJ databases">
        <title>Dictyobacter vulcani sp. nov., within the class Ktedonobacteria, isolated from soil of volcanic Mt. Zao.</title>
        <authorList>
            <person name="Zheng Y."/>
            <person name="Wang C.M."/>
            <person name="Sakai Y."/>
            <person name="Abe K."/>
            <person name="Yokota A."/>
            <person name="Yabe S."/>
        </authorList>
    </citation>
    <scope>NUCLEOTIDE SEQUENCE [LARGE SCALE GENOMIC DNA]</scope>
    <source>
        <strain evidence="2 3">W12</strain>
    </source>
</reference>
<dbReference type="AlphaFoldDB" id="A0A5J4KRM6"/>
<dbReference type="Pfam" id="PF13182">
    <property type="entry name" value="DUF4007"/>
    <property type="match status" value="1"/>
</dbReference>
<dbReference type="InterPro" id="IPR036390">
    <property type="entry name" value="WH_DNA-bd_sf"/>
</dbReference>
<name>A0A5J4KRM6_9CHLR</name>
<keyword evidence="3" id="KW-1185">Reference proteome</keyword>
<organism evidence="2 3">
    <name type="scientific">Dictyobacter vulcani</name>
    <dbReference type="NCBI Taxonomy" id="2607529"/>
    <lineage>
        <taxon>Bacteria</taxon>
        <taxon>Bacillati</taxon>
        <taxon>Chloroflexota</taxon>
        <taxon>Ktedonobacteria</taxon>
        <taxon>Ktedonobacterales</taxon>
        <taxon>Dictyobacteraceae</taxon>
        <taxon>Dictyobacter</taxon>
    </lineage>
</organism>
<protein>
    <recommendedName>
        <fullName evidence="1">DUF4007 domain-containing protein</fullName>
    </recommendedName>
</protein>
<evidence type="ECO:0000259" key="1">
    <source>
        <dbReference type="Pfam" id="PF13182"/>
    </source>
</evidence>